<dbReference type="AlphaFoldDB" id="A0A059KMA1"/>
<evidence type="ECO:0000313" key="1">
    <source>
        <dbReference type="EMBL" id="KDB52566.1"/>
    </source>
</evidence>
<proteinExistence type="predicted"/>
<comment type="caution">
    <text evidence="1">The sequence shown here is derived from an EMBL/GenBank/DDBJ whole genome shotgun (WGS) entry which is preliminary data.</text>
</comment>
<sequence>MARAPVHGSRAALCSGLRFFHLRMITINPGVRRRRAETRPRPAVRGVPRMSRFARQRDLPRCPA</sequence>
<name>A0A059KMA1_9BURK</name>
<organism evidence="1 2">
    <name type="scientific">Sphaerotilus natans subsp. natans DSM 6575</name>
    <dbReference type="NCBI Taxonomy" id="1286631"/>
    <lineage>
        <taxon>Bacteria</taxon>
        <taxon>Pseudomonadati</taxon>
        <taxon>Pseudomonadota</taxon>
        <taxon>Betaproteobacteria</taxon>
        <taxon>Burkholderiales</taxon>
        <taxon>Sphaerotilaceae</taxon>
        <taxon>Sphaerotilus</taxon>
    </lineage>
</organism>
<gene>
    <name evidence="1" type="ORF">X805_17860</name>
</gene>
<dbReference type="Proteomes" id="UP000026714">
    <property type="component" value="Unassembled WGS sequence"/>
</dbReference>
<keyword evidence="2" id="KW-1185">Reference proteome</keyword>
<accession>A0A059KMA1</accession>
<protein>
    <submittedName>
        <fullName evidence="1">Uncharacterized protein</fullName>
    </submittedName>
</protein>
<dbReference type="EMBL" id="AZRA01000047">
    <property type="protein sequence ID" value="KDB52566.1"/>
    <property type="molecule type" value="Genomic_DNA"/>
</dbReference>
<evidence type="ECO:0000313" key="2">
    <source>
        <dbReference type="Proteomes" id="UP000026714"/>
    </source>
</evidence>
<reference evidence="1 2" key="1">
    <citation type="journal article" date="2014" name="FEMS Microbiol. Ecol.">
        <title>Sphaerotilus natans encrusted with nanoball-shaped Fe(III) oxide minerals formed by nitrate-reducing mixotrophic Fe(II) oxidation.</title>
        <authorList>
            <person name="Park S."/>
            <person name="Kim D.H."/>
            <person name="Lee J.H."/>
            <person name="Hur H.G."/>
        </authorList>
    </citation>
    <scope>NUCLEOTIDE SEQUENCE [LARGE SCALE GENOMIC DNA]</scope>
    <source>
        <strain evidence="1 2">DSM 6575</strain>
    </source>
</reference>